<sequence>MGASASSILVPEGTGGAHDTGIEDLPESCVAEVMLHLDPPGICKLAKLSRTFRAAATGNFVWETKLPMNYPYLLEKASVGEENKVQLTKMEIYAKLCRRSPFDGGTKEFWLEKHKGRLCMSISSKALLITGIDDRRYWNYIPTEESRFRSVAYLQQIWWFEVGGEIEFCFPPGTYTLYFRLHLGRPSRRLGRRICNTEHVHGWNIKPVRFQLSTSDGQHALCQCNLDDPGCWMRYRVGDFVVGSAEIPTKVKFSMKQIDCTHTKGACVLFGNNFNKNLILPLYSNQNSSHPKPVLPEDAVVGGRRWMHRLV</sequence>
<dbReference type="AlphaFoldDB" id="A0A835RFM9"/>
<organism evidence="2 3">
    <name type="scientific">Vanilla planifolia</name>
    <name type="common">Vanilla</name>
    <dbReference type="NCBI Taxonomy" id="51239"/>
    <lineage>
        <taxon>Eukaryota</taxon>
        <taxon>Viridiplantae</taxon>
        <taxon>Streptophyta</taxon>
        <taxon>Embryophyta</taxon>
        <taxon>Tracheophyta</taxon>
        <taxon>Spermatophyta</taxon>
        <taxon>Magnoliopsida</taxon>
        <taxon>Liliopsida</taxon>
        <taxon>Asparagales</taxon>
        <taxon>Orchidaceae</taxon>
        <taxon>Vanilloideae</taxon>
        <taxon>Vanilleae</taxon>
        <taxon>Vanilla</taxon>
    </lineage>
</organism>
<dbReference type="PROSITE" id="PS50181">
    <property type="entry name" value="FBOX"/>
    <property type="match status" value="1"/>
</dbReference>
<dbReference type="CDD" id="cd22162">
    <property type="entry name" value="F-box_AtSKIP3-like"/>
    <property type="match status" value="1"/>
</dbReference>
<dbReference type="InterPro" id="IPR001810">
    <property type="entry name" value="F-box_dom"/>
</dbReference>
<dbReference type="InterPro" id="IPR025886">
    <property type="entry name" value="PP2-like"/>
</dbReference>
<reference evidence="2 3" key="1">
    <citation type="journal article" date="2020" name="Nat. Food">
        <title>A phased Vanilla planifolia genome enables genetic improvement of flavour and production.</title>
        <authorList>
            <person name="Hasing T."/>
            <person name="Tang H."/>
            <person name="Brym M."/>
            <person name="Khazi F."/>
            <person name="Huang T."/>
            <person name="Chambers A.H."/>
        </authorList>
    </citation>
    <scope>NUCLEOTIDE SEQUENCE [LARGE SCALE GENOMIC DNA]</scope>
    <source>
        <tissue evidence="2">Leaf</tissue>
    </source>
</reference>
<accession>A0A835RFM9</accession>
<comment type="caution">
    <text evidence="2">The sequence shown here is derived from an EMBL/GenBank/DDBJ whole genome shotgun (WGS) entry which is preliminary data.</text>
</comment>
<feature type="domain" description="F-box" evidence="1">
    <location>
        <begin position="19"/>
        <end position="65"/>
    </location>
</feature>
<name>A0A835RFM9_VANPL</name>
<dbReference type="EMBL" id="JADCNM010000003">
    <property type="protein sequence ID" value="KAG0490264.1"/>
    <property type="molecule type" value="Genomic_DNA"/>
</dbReference>
<dbReference type="SMART" id="SM00256">
    <property type="entry name" value="FBOX"/>
    <property type="match status" value="1"/>
</dbReference>
<dbReference type="Proteomes" id="UP000639772">
    <property type="component" value="Chromosome 3"/>
</dbReference>
<dbReference type="OrthoDB" id="9970274at2759"/>
<dbReference type="Pfam" id="PF00646">
    <property type="entry name" value="F-box"/>
    <property type="match status" value="1"/>
</dbReference>
<gene>
    <name evidence="2" type="ORF">HPP92_007127</name>
</gene>
<dbReference type="Pfam" id="PF14299">
    <property type="entry name" value="PP2"/>
    <property type="match status" value="1"/>
</dbReference>
<proteinExistence type="predicted"/>
<dbReference type="PANTHER" id="PTHR31960:SF30">
    <property type="entry name" value="OS04G0571300 PROTEIN"/>
    <property type="match status" value="1"/>
</dbReference>
<dbReference type="PANTHER" id="PTHR31960">
    <property type="entry name" value="F-BOX PROTEIN PP2-A15"/>
    <property type="match status" value="1"/>
</dbReference>
<protein>
    <recommendedName>
        <fullName evidence="1">F-box domain-containing protein</fullName>
    </recommendedName>
</protein>
<evidence type="ECO:0000313" key="2">
    <source>
        <dbReference type="EMBL" id="KAG0490264.1"/>
    </source>
</evidence>
<dbReference type="SUPFAM" id="SSF81383">
    <property type="entry name" value="F-box domain"/>
    <property type="match status" value="1"/>
</dbReference>
<evidence type="ECO:0000313" key="3">
    <source>
        <dbReference type="Proteomes" id="UP000639772"/>
    </source>
</evidence>
<evidence type="ECO:0000259" key="1">
    <source>
        <dbReference type="PROSITE" id="PS50181"/>
    </source>
</evidence>
<dbReference type="InterPro" id="IPR036047">
    <property type="entry name" value="F-box-like_dom_sf"/>
</dbReference>